<evidence type="ECO:0000256" key="11">
    <source>
        <dbReference type="ARBA" id="ARBA00061142"/>
    </source>
</evidence>
<dbReference type="SMART" id="SM00502">
    <property type="entry name" value="BBC"/>
    <property type="match status" value="1"/>
</dbReference>
<evidence type="ECO:0000256" key="3">
    <source>
        <dbReference type="ARBA" id="ARBA00012483"/>
    </source>
</evidence>
<dbReference type="InterPro" id="IPR013083">
    <property type="entry name" value="Znf_RING/FYVE/PHD"/>
</dbReference>
<dbReference type="Proteomes" id="UP000502823">
    <property type="component" value="Unassembled WGS sequence"/>
</dbReference>
<keyword evidence="8" id="KW-0833">Ubl conjugation pathway</keyword>
<dbReference type="EMBL" id="BLKM01008479">
    <property type="protein sequence ID" value="GFG33853.1"/>
    <property type="molecule type" value="Genomic_DNA"/>
</dbReference>
<protein>
    <recommendedName>
        <fullName evidence="3">RING-type E3 ubiquitin transferase</fullName>
        <ecNumber evidence="3">2.3.2.27</ecNumber>
    </recommendedName>
</protein>
<dbReference type="CDD" id="cd19773">
    <property type="entry name" value="Bbox2_TRIM23_C-IX_rpt1"/>
    <property type="match status" value="1"/>
</dbReference>
<dbReference type="SUPFAM" id="SSF57850">
    <property type="entry name" value="RING/U-box"/>
    <property type="match status" value="1"/>
</dbReference>
<dbReference type="SUPFAM" id="SSF52540">
    <property type="entry name" value="P-loop containing nucleoside triphosphate hydrolases"/>
    <property type="match status" value="1"/>
</dbReference>
<dbReference type="Pfam" id="PF00643">
    <property type="entry name" value="zf-B_box"/>
    <property type="match status" value="1"/>
</dbReference>
<keyword evidence="13" id="KW-0460">Magnesium</keyword>
<evidence type="ECO:0000256" key="12">
    <source>
        <dbReference type="PIRSR" id="PIRSR606689-1"/>
    </source>
</evidence>
<feature type="binding site" evidence="13">
    <location>
        <position position="433"/>
    </location>
    <ligand>
        <name>Mg(2+)</name>
        <dbReference type="ChEBI" id="CHEBI:18420"/>
    </ligand>
</feature>
<dbReference type="InterPro" id="IPR027417">
    <property type="entry name" value="P-loop_NTPase"/>
</dbReference>
<dbReference type="SMART" id="SM00336">
    <property type="entry name" value="BBOX"/>
    <property type="match status" value="2"/>
</dbReference>
<evidence type="ECO:0000313" key="18">
    <source>
        <dbReference type="EMBL" id="GFG33853.1"/>
    </source>
</evidence>
<dbReference type="InterPro" id="IPR027370">
    <property type="entry name" value="Znf-RING_euk"/>
</dbReference>
<dbReference type="InterPro" id="IPR006689">
    <property type="entry name" value="Small_GTPase_ARF/SAR"/>
</dbReference>
<accession>A0A6L2PMN1</accession>
<evidence type="ECO:0000256" key="9">
    <source>
        <dbReference type="ARBA" id="ARBA00022833"/>
    </source>
</evidence>
<organism evidence="18 19">
    <name type="scientific">Coptotermes formosanus</name>
    <name type="common">Formosan subterranean termite</name>
    <dbReference type="NCBI Taxonomy" id="36987"/>
    <lineage>
        <taxon>Eukaryota</taxon>
        <taxon>Metazoa</taxon>
        <taxon>Ecdysozoa</taxon>
        <taxon>Arthropoda</taxon>
        <taxon>Hexapoda</taxon>
        <taxon>Insecta</taxon>
        <taxon>Pterygota</taxon>
        <taxon>Neoptera</taxon>
        <taxon>Polyneoptera</taxon>
        <taxon>Dictyoptera</taxon>
        <taxon>Blattodea</taxon>
        <taxon>Blattoidea</taxon>
        <taxon>Termitoidae</taxon>
        <taxon>Rhinotermitidae</taxon>
        <taxon>Coptotermes</taxon>
    </lineage>
</organism>
<dbReference type="PROSITE" id="PS50089">
    <property type="entry name" value="ZF_RING_2"/>
    <property type="match status" value="1"/>
</dbReference>
<keyword evidence="10 12" id="KW-0342">GTP-binding</keyword>
<dbReference type="GO" id="GO:0051649">
    <property type="term" value="P:establishment of localization in cell"/>
    <property type="evidence" value="ECO:0007669"/>
    <property type="project" value="UniProtKB-ARBA"/>
</dbReference>
<sequence>MAGEVDHFNSCTFNRPAKANSKANVSREKDKHLFTNTNDSGSCIGSTVYCRQVLECRVCEDVFGLQGDKVPRLLYCGHTVCHACLLRLPLRENAVQCPFDRQPTPVGNSGVWGLKKNFALLELLERLQYSHERVTLFYTADLLEKELPCDENEQHTAVLYCTVCTSHLCEECSELTHATRTLARHRRVPLSDKPREKPKCPSHPSHVAEFTCLEDDCQTLQSGPGPIMCFICKDYGRHKNHKHALVETEAENIRVTVINAVQHMRKFMEEMSETAHKLEQVIQRLEGAGGEGGTADIARALVQTYFQQLLETLQLQEAAAMTAVDTYIRERLCSLRQLQEDLATSLSQVAGVCVQCEQTIQQDDTRVLAAAREIKEALSSIEKQQQQYSELTPEQLQPDPSIPITFTKDNRVHIGPKIEMRVVTLGLDGAGKTSVLFKLKQNEFMTMLPTIGFNVETVEYKNLKFTIWDVGGQHKLRPLWKHYYLNTQAVVFVIDSSNHDRLAEAHSELAKLMSEKELKDASLLILANKQDIPGCATIEELTEQFALYKLCCGRSWHIQACDAQSGTGLHDGLDWLSRQLVAAGVYDII</sequence>
<proteinExistence type="inferred from homology"/>
<evidence type="ECO:0000259" key="15">
    <source>
        <dbReference type="PROSITE" id="PS50089"/>
    </source>
</evidence>
<dbReference type="GO" id="GO:0008270">
    <property type="term" value="F:zinc ion binding"/>
    <property type="evidence" value="ECO:0007669"/>
    <property type="project" value="UniProtKB-KW"/>
</dbReference>
<evidence type="ECO:0000256" key="1">
    <source>
        <dbReference type="ARBA" id="ARBA00000900"/>
    </source>
</evidence>
<dbReference type="GO" id="GO:0005525">
    <property type="term" value="F:GTP binding"/>
    <property type="evidence" value="ECO:0007669"/>
    <property type="project" value="UniProtKB-KW"/>
</dbReference>
<dbReference type="SMART" id="SM00184">
    <property type="entry name" value="RING"/>
    <property type="match status" value="1"/>
</dbReference>
<dbReference type="Pfam" id="PF13445">
    <property type="entry name" value="zf-RING_UBOX"/>
    <property type="match status" value="1"/>
</dbReference>
<feature type="domain" description="RING-type" evidence="15">
    <location>
        <begin position="56"/>
        <end position="101"/>
    </location>
</feature>
<dbReference type="InterPro" id="IPR003649">
    <property type="entry name" value="Bbox_C"/>
</dbReference>
<evidence type="ECO:0000256" key="14">
    <source>
        <dbReference type="PROSITE-ProRule" id="PRU00024"/>
    </source>
</evidence>
<evidence type="ECO:0000256" key="7">
    <source>
        <dbReference type="ARBA" id="ARBA00022771"/>
    </source>
</evidence>
<dbReference type="GO" id="GO:0061630">
    <property type="term" value="F:ubiquitin protein ligase activity"/>
    <property type="evidence" value="ECO:0007669"/>
    <property type="project" value="UniProtKB-EC"/>
</dbReference>
<keyword evidence="9" id="KW-0862">Zinc</keyword>
<dbReference type="OrthoDB" id="2011769at2759"/>
<feature type="binding site" evidence="12">
    <location>
        <begin position="528"/>
        <end position="531"/>
    </location>
    <ligand>
        <name>GTP</name>
        <dbReference type="ChEBI" id="CHEBI:37565"/>
    </ligand>
</feature>
<comment type="caution">
    <text evidence="18">The sequence shown here is derived from an EMBL/GenBank/DDBJ whole genome shotgun (WGS) entry which is preliminary data.</text>
</comment>
<dbReference type="FunFam" id="3.40.50.300:FF:000486">
    <property type="entry name" value="E3 ubiquitin-protein ligase TRIM23"/>
    <property type="match status" value="1"/>
</dbReference>
<evidence type="ECO:0000256" key="10">
    <source>
        <dbReference type="ARBA" id="ARBA00023134"/>
    </source>
</evidence>
<gene>
    <name evidence="18" type="ORF">Cfor_11051</name>
</gene>
<keyword evidence="4" id="KW-0808">Transferase</keyword>
<evidence type="ECO:0000256" key="6">
    <source>
        <dbReference type="ARBA" id="ARBA00022741"/>
    </source>
</evidence>
<dbReference type="PROSITE" id="PS50119">
    <property type="entry name" value="ZF_BBOX"/>
    <property type="match status" value="1"/>
</dbReference>
<comment type="similarity">
    <text evidence="11">In the C-terminal section; belongs to the small GTPase superfamily. Arf family.</text>
</comment>
<evidence type="ECO:0000256" key="13">
    <source>
        <dbReference type="PIRSR" id="PIRSR606689-2"/>
    </source>
</evidence>
<dbReference type="PROSITE" id="PS00518">
    <property type="entry name" value="ZF_RING_1"/>
    <property type="match status" value="1"/>
</dbReference>
<dbReference type="Gene3D" id="3.40.50.300">
    <property type="entry name" value="P-loop containing nucleotide triphosphate hydrolases"/>
    <property type="match status" value="1"/>
</dbReference>
<evidence type="ECO:0000259" key="17">
    <source>
        <dbReference type="PROSITE" id="PS50157"/>
    </source>
</evidence>
<dbReference type="InterPro" id="IPR017907">
    <property type="entry name" value="Znf_RING_CS"/>
</dbReference>
<feature type="binding site" evidence="13">
    <location>
        <position position="450"/>
    </location>
    <ligand>
        <name>Mg(2+)</name>
        <dbReference type="ChEBI" id="CHEBI:18420"/>
    </ligand>
</feature>
<dbReference type="EC" id="2.3.2.27" evidence="3"/>
<evidence type="ECO:0000259" key="16">
    <source>
        <dbReference type="PROSITE" id="PS50119"/>
    </source>
</evidence>
<keyword evidence="19" id="KW-1185">Reference proteome</keyword>
<dbReference type="PRINTS" id="PR00328">
    <property type="entry name" value="SAR1GTPBP"/>
</dbReference>
<dbReference type="FunFam" id="3.30.40.10:FF:000130">
    <property type="entry name" value="E3 ubiquitin-protein ligase TRIM23"/>
    <property type="match status" value="1"/>
</dbReference>
<dbReference type="SMART" id="SM00178">
    <property type="entry name" value="SAR"/>
    <property type="match status" value="1"/>
</dbReference>
<dbReference type="NCBIfam" id="TIGR00231">
    <property type="entry name" value="small_GTP"/>
    <property type="match status" value="1"/>
</dbReference>
<dbReference type="Pfam" id="PF00025">
    <property type="entry name" value="Arf"/>
    <property type="match status" value="1"/>
</dbReference>
<name>A0A6L2PMN1_COPFO</name>
<dbReference type="InterPro" id="IPR013087">
    <property type="entry name" value="Znf_C2H2_type"/>
</dbReference>
<dbReference type="GO" id="GO:0016192">
    <property type="term" value="P:vesicle-mediated transport"/>
    <property type="evidence" value="ECO:0007669"/>
    <property type="project" value="UniProtKB-ARBA"/>
</dbReference>
<feature type="binding site" evidence="12">
    <location>
        <begin position="426"/>
        <end position="433"/>
    </location>
    <ligand>
        <name>GTP</name>
        <dbReference type="ChEBI" id="CHEBI:37565"/>
    </ligand>
</feature>
<dbReference type="InterPro" id="IPR024156">
    <property type="entry name" value="Small_GTPase_ARF"/>
</dbReference>
<dbReference type="AlphaFoldDB" id="A0A6L2PMN1"/>
<dbReference type="PROSITE" id="PS51417">
    <property type="entry name" value="ARF"/>
    <property type="match status" value="1"/>
</dbReference>
<evidence type="ECO:0000256" key="5">
    <source>
        <dbReference type="ARBA" id="ARBA00022723"/>
    </source>
</evidence>
<dbReference type="InterPro" id="IPR000315">
    <property type="entry name" value="Znf_B-box"/>
</dbReference>
<dbReference type="Gene3D" id="3.30.40.10">
    <property type="entry name" value="Zinc/RING finger domain, C3HC4 (zinc finger)"/>
    <property type="match status" value="1"/>
</dbReference>
<dbReference type="PROSITE" id="PS50157">
    <property type="entry name" value="ZINC_FINGER_C2H2_2"/>
    <property type="match status" value="1"/>
</dbReference>
<dbReference type="Gene3D" id="3.30.160.60">
    <property type="entry name" value="Classic Zinc Finger"/>
    <property type="match status" value="1"/>
</dbReference>
<dbReference type="SMART" id="SM00177">
    <property type="entry name" value="ARF"/>
    <property type="match status" value="1"/>
</dbReference>
<evidence type="ECO:0000256" key="8">
    <source>
        <dbReference type="ARBA" id="ARBA00022786"/>
    </source>
</evidence>
<feature type="domain" description="C2H2-type" evidence="17">
    <location>
        <begin position="167"/>
        <end position="194"/>
    </location>
</feature>
<comment type="pathway">
    <text evidence="2">Protein modification; protein ubiquitination.</text>
</comment>
<keyword evidence="5 13" id="KW-0479">Metal-binding</keyword>
<keyword evidence="7 14" id="KW-0863">Zinc-finger</keyword>
<evidence type="ECO:0000256" key="2">
    <source>
        <dbReference type="ARBA" id="ARBA00004906"/>
    </source>
</evidence>
<dbReference type="InterPro" id="IPR001841">
    <property type="entry name" value="Znf_RING"/>
</dbReference>
<dbReference type="CDD" id="cd16645">
    <property type="entry name" value="mRING-HC-C3HC3D_TRIM23_C-IX"/>
    <property type="match status" value="1"/>
</dbReference>
<reference evidence="19" key="1">
    <citation type="submission" date="2020-01" db="EMBL/GenBank/DDBJ databases">
        <title>Draft genome sequence of the Termite Coptotermes fromosanus.</title>
        <authorList>
            <person name="Itakura S."/>
            <person name="Yosikawa Y."/>
            <person name="Umezawa K."/>
        </authorList>
    </citation>
    <scope>NUCLEOTIDE SEQUENCE [LARGE SCALE GENOMIC DNA]</scope>
</reference>
<comment type="catalytic activity">
    <reaction evidence="1">
        <text>S-ubiquitinyl-[E2 ubiquitin-conjugating enzyme]-L-cysteine + [acceptor protein]-L-lysine = [E2 ubiquitin-conjugating enzyme]-L-cysteine + N(6)-ubiquitinyl-[acceptor protein]-L-lysine.</text>
        <dbReference type="EC" id="2.3.2.27"/>
    </reaction>
</comment>
<feature type="binding site" evidence="12">
    <location>
        <position position="472"/>
    </location>
    <ligand>
        <name>GTP</name>
        <dbReference type="ChEBI" id="CHEBI:37565"/>
    </ligand>
</feature>
<dbReference type="SMART" id="SM00175">
    <property type="entry name" value="RAB"/>
    <property type="match status" value="1"/>
</dbReference>
<evidence type="ECO:0000256" key="4">
    <source>
        <dbReference type="ARBA" id="ARBA00022679"/>
    </source>
</evidence>
<dbReference type="InterPro" id="IPR005225">
    <property type="entry name" value="Small_GTP-bd"/>
</dbReference>
<feature type="domain" description="B box-type" evidence="16">
    <location>
        <begin position="144"/>
        <end position="190"/>
    </location>
</feature>
<dbReference type="GO" id="GO:0003924">
    <property type="term" value="F:GTPase activity"/>
    <property type="evidence" value="ECO:0007669"/>
    <property type="project" value="InterPro"/>
</dbReference>
<evidence type="ECO:0000313" key="19">
    <source>
        <dbReference type="Proteomes" id="UP000502823"/>
    </source>
</evidence>
<dbReference type="PANTHER" id="PTHR11711">
    <property type="entry name" value="ADP RIBOSYLATION FACTOR-RELATED"/>
    <property type="match status" value="1"/>
</dbReference>
<dbReference type="InParanoid" id="A0A6L2PMN1"/>
<dbReference type="SUPFAM" id="SSF57845">
    <property type="entry name" value="B-box zinc-binding domain"/>
    <property type="match status" value="1"/>
</dbReference>
<dbReference type="CDD" id="cd19774">
    <property type="entry name" value="Bbox2_TRIM23_C-IX_rpt2"/>
    <property type="match status" value="1"/>
</dbReference>
<keyword evidence="6 12" id="KW-0547">Nucleotide-binding</keyword>